<evidence type="ECO:0000313" key="3">
    <source>
        <dbReference type="Proteomes" id="UP000298416"/>
    </source>
</evidence>
<comment type="caution">
    <text evidence="2">The sequence shown here is derived from an EMBL/GenBank/DDBJ whole genome shotgun (WGS) entry which is preliminary data.</text>
</comment>
<keyword evidence="3" id="KW-1185">Reference proteome</keyword>
<reference evidence="2" key="2">
    <citation type="submission" date="2020-08" db="EMBL/GenBank/DDBJ databases">
        <title>Plant Genome Project.</title>
        <authorList>
            <person name="Zhang R.-G."/>
        </authorList>
    </citation>
    <scope>NUCLEOTIDE SEQUENCE</scope>
    <source>
        <strain evidence="2">Huo1</strain>
        <tissue evidence="2">Leaf</tissue>
    </source>
</reference>
<feature type="signal peptide" evidence="1">
    <location>
        <begin position="1"/>
        <end position="19"/>
    </location>
</feature>
<dbReference type="AlphaFoldDB" id="A0A8X8ZYP5"/>
<feature type="chain" id="PRO_5036479202" evidence="1">
    <location>
        <begin position="20"/>
        <end position="98"/>
    </location>
</feature>
<accession>A0A8X8ZYP5</accession>
<reference evidence="2" key="1">
    <citation type="submission" date="2018-01" db="EMBL/GenBank/DDBJ databases">
        <authorList>
            <person name="Mao J.F."/>
        </authorList>
    </citation>
    <scope>NUCLEOTIDE SEQUENCE</scope>
    <source>
        <strain evidence="2">Huo1</strain>
        <tissue evidence="2">Leaf</tissue>
    </source>
</reference>
<dbReference type="Proteomes" id="UP000298416">
    <property type="component" value="Unassembled WGS sequence"/>
</dbReference>
<protein>
    <submittedName>
        <fullName evidence="2">Uncharacterized protein</fullName>
    </submittedName>
</protein>
<dbReference type="EMBL" id="PNBA02000006">
    <property type="protein sequence ID" value="KAG6421406.1"/>
    <property type="molecule type" value="Genomic_DNA"/>
</dbReference>
<name>A0A8X8ZYP5_SALSN</name>
<sequence>MSSRVAGLSMLLSTVLITASPGGLLTGKVDPSTGFGLPPAVLHARNPLEEDKGVCLHEIHVRECVVSEQARVKEEDEDDVYLREWTDVLRRPEWSHQW</sequence>
<gene>
    <name evidence="2" type="ORF">SASPL_117958</name>
</gene>
<proteinExistence type="predicted"/>
<evidence type="ECO:0000256" key="1">
    <source>
        <dbReference type="SAM" id="SignalP"/>
    </source>
</evidence>
<keyword evidence="1" id="KW-0732">Signal</keyword>
<organism evidence="2">
    <name type="scientific">Salvia splendens</name>
    <name type="common">Scarlet sage</name>
    <dbReference type="NCBI Taxonomy" id="180675"/>
    <lineage>
        <taxon>Eukaryota</taxon>
        <taxon>Viridiplantae</taxon>
        <taxon>Streptophyta</taxon>
        <taxon>Embryophyta</taxon>
        <taxon>Tracheophyta</taxon>
        <taxon>Spermatophyta</taxon>
        <taxon>Magnoliopsida</taxon>
        <taxon>eudicotyledons</taxon>
        <taxon>Gunneridae</taxon>
        <taxon>Pentapetalae</taxon>
        <taxon>asterids</taxon>
        <taxon>lamiids</taxon>
        <taxon>Lamiales</taxon>
        <taxon>Lamiaceae</taxon>
        <taxon>Nepetoideae</taxon>
        <taxon>Mentheae</taxon>
        <taxon>Salviinae</taxon>
        <taxon>Salvia</taxon>
        <taxon>Salvia subgen. Calosphace</taxon>
        <taxon>core Calosphace</taxon>
    </lineage>
</organism>
<evidence type="ECO:0000313" key="2">
    <source>
        <dbReference type="EMBL" id="KAG6421406.1"/>
    </source>
</evidence>